<organism evidence="5 6">
    <name type="scientific">Candidatus Neomicrothrix subdominans</name>
    <dbReference type="NCBI Taxonomy" id="2954438"/>
    <lineage>
        <taxon>Bacteria</taxon>
        <taxon>Bacillati</taxon>
        <taxon>Actinomycetota</taxon>
        <taxon>Acidimicrobiia</taxon>
        <taxon>Acidimicrobiales</taxon>
        <taxon>Microthrixaceae</taxon>
        <taxon>Candidatus Neomicrothrix</taxon>
    </lineage>
</organism>
<proteinExistence type="inferred from homology"/>
<keyword evidence="3" id="KW-0812">Transmembrane</keyword>
<evidence type="ECO:0000256" key="2">
    <source>
        <dbReference type="SAM" id="MobiDB-lite"/>
    </source>
</evidence>
<evidence type="ECO:0000313" key="5">
    <source>
        <dbReference type="EMBL" id="MBK9298564.1"/>
    </source>
</evidence>
<comment type="caution">
    <text evidence="5">The sequence shown here is derived from an EMBL/GenBank/DDBJ whole genome shotgun (WGS) entry which is preliminary data.</text>
</comment>
<sequence length="346" mass="37080">MYVPEQQAAAPSQAPPERPSSAGPPTTVAPIAAVAPKARRPRRPRRSRPRFRFPKKRWLIVAIPLLLILGFVGYLYSLFAGIDRIDLTGTLTPQAGQGVNYLIAGSDKRADGSVSGERADTLIVMRVSDGVPKMVSIPRDLWVPIAGTDGSAKVNAAYNGGPQRLVATVQDALDIPIHHYVEVDFVTFGSLVDAVGGVEIDFPNPVFDPGSGLSVEQAGPTTLDGEQALAYVRSRQYTEVIDGQPQKDPTADMGRQLRQQNFMKAVMGKVGATRNPIGLTRVARALGKDLKIDDDLTAFGALGLARGLAGTSPESLVLPTEPGREGAQQVLYVKREAAVPILDQFR</sequence>
<protein>
    <submittedName>
        <fullName evidence="5">LCP family protein</fullName>
    </submittedName>
</protein>
<feature type="compositionally biased region" description="Low complexity" evidence="2">
    <location>
        <begin position="1"/>
        <end position="12"/>
    </location>
</feature>
<dbReference type="AlphaFoldDB" id="A0A936NGK6"/>
<accession>A0A936NGK6</accession>
<dbReference type="InterPro" id="IPR004474">
    <property type="entry name" value="LytR_CpsA_psr"/>
</dbReference>
<dbReference type="NCBIfam" id="TIGR00350">
    <property type="entry name" value="lytR_cpsA_psr"/>
    <property type="match status" value="1"/>
</dbReference>
<dbReference type="Pfam" id="PF03816">
    <property type="entry name" value="LytR_cpsA_psr"/>
    <property type="match status" value="1"/>
</dbReference>
<feature type="transmembrane region" description="Helical" evidence="3">
    <location>
        <begin position="58"/>
        <end position="79"/>
    </location>
</feature>
<evidence type="ECO:0000313" key="6">
    <source>
        <dbReference type="Proteomes" id="UP000727993"/>
    </source>
</evidence>
<dbReference type="Proteomes" id="UP000727993">
    <property type="component" value="Unassembled WGS sequence"/>
</dbReference>
<feature type="compositionally biased region" description="Basic residues" evidence="2">
    <location>
        <begin position="37"/>
        <end position="48"/>
    </location>
</feature>
<dbReference type="PANTHER" id="PTHR33392:SF6">
    <property type="entry name" value="POLYISOPRENYL-TEICHOIC ACID--PEPTIDOGLYCAN TEICHOIC ACID TRANSFERASE TAGU"/>
    <property type="match status" value="1"/>
</dbReference>
<dbReference type="PANTHER" id="PTHR33392">
    <property type="entry name" value="POLYISOPRENYL-TEICHOIC ACID--PEPTIDOGLYCAN TEICHOIC ACID TRANSFERASE TAGU"/>
    <property type="match status" value="1"/>
</dbReference>
<dbReference type="Gene3D" id="3.40.630.190">
    <property type="entry name" value="LCP protein"/>
    <property type="match status" value="1"/>
</dbReference>
<gene>
    <name evidence="5" type="ORF">IPN02_17405</name>
</gene>
<feature type="domain" description="Cell envelope-related transcriptional attenuator" evidence="4">
    <location>
        <begin position="118"/>
        <end position="270"/>
    </location>
</feature>
<reference evidence="5 6" key="1">
    <citation type="submission" date="2020-10" db="EMBL/GenBank/DDBJ databases">
        <title>Connecting structure to function with the recovery of over 1000 high-quality activated sludge metagenome-assembled genomes encoding full-length rRNA genes using long-read sequencing.</title>
        <authorList>
            <person name="Singleton C.M."/>
            <person name="Petriglieri F."/>
            <person name="Kristensen J.M."/>
            <person name="Kirkegaard R.H."/>
            <person name="Michaelsen T.Y."/>
            <person name="Andersen M.H."/>
            <person name="Karst S.M."/>
            <person name="Dueholm M.S."/>
            <person name="Nielsen P.H."/>
            <person name="Albertsen M."/>
        </authorList>
    </citation>
    <scope>NUCLEOTIDE SEQUENCE [LARGE SCALE GENOMIC DNA]</scope>
    <source>
        <strain evidence="5">Lyne_18-Q3-R50-59_MAXAC.006</strain>
    </source>
</reference>
<keyword evidence="3" id="KW-1133">Transmembrane helix</keyword>
<feature type="compositionally biased region" description="Low complexity" evidence="2">
    <location>
        <begin position="19"/>
        <end position="36"/>
    </location>
</feature>
<name>A0A936NGK6_9ACTN</name>
<evidence type="ECO:0000256" key="3">
    <source>
        <dbReference type="SAM" id="Phobius"/>
    </source>
</evidence>
<dbReference type="EMBL" id="JADJZA010000009">
    <property type="protein sequence ID" value="MBK9298564.1"/>
    <property type="molecule type" value="Genomic_DNA"/>
</dbReference>
<dbReference type="InterPro" id="IPR050922">
    <property type="entry name" value="LytR/CpsA/Psr_CW_biosynth"/>
</dbReference>
<keyword evidence="3" id="KW-0472">Membrane</keyword>
<comment type="similarity">
    <text evidence="1">Belongs to the LytR/CpsA/Psr (LCP) family.</text>
</comment>
<feature type="region of interest" description="Disordered" evidence="2">
    <location>
        <begin position="1"/>
        <end position="48"/>
    </location>
</feature>
<evidence type="ECO:0000256" key="1">
    <source>
        <dbReference type="ARBA" id="ARBA00006068"/>
    </source>
</evidence>
<evidence type="ECO:0000259" key="4">
    <source>
        <dbReference type="Pfam" id="PF03816"/>
    </source>
</evidence>